<feature type="compositionally biased region" description="Low complexity" evidence="1">
    <location>
        <begin position="147"/>
        <end position="161"/>
    </location>
</feature>
<accession>A0A8S8ZAJ6</accession>
<dbReference type="CDD" id="cd05380">
    <property type="entry name" value="CAP_euk"/>
    <property type="match status" value="1"/>
</dbReference>
<evidence type="ECO:0000313" key="5">
    <source>
        <dbReference type="Proteomes" id="UP000433876"/>
    </source>
</evidence>
<feature type="signal peptide" evidence="2">
    <location>
        <begin position="1"/>
        <end position="17"/>
    </location>
</feature>
<proteinExistence type="predicted"/>
<dbReference type="PROSITE" id="PS01009">
    <property type="entry name" value="CRISP_1"/>
    <property type="match status" value="1"/>
</dbReference>
<dbReference type="Pfam" id="PF00188">
    <property type="entry name" value="CAP"/>
    <property type="match status" value="1"/>
</dbReference>
<comment type="caution">
    <text evidence="4">The sequence shown here is derived from an EMBL/GenBank/DDBJ whole genome shotgun (WGS) entry which is preliminary data.</text>
</comment>
<dbReference type="InterPro" id="IPR018244">
    <property type="entry name" value="Allrgn_V5/Tpx1_CS"/>
</dbReference>
<dbReference type="InterPro" id="IPR001283">
    <property type="entry name" value="CRISP-related"/>
</dbReference>
<evidence type="ECO:0000256" key="2">
    <source>
        <dbReference type="SAM" id="SignalP"/>
    </source>
</evidence>
<sequence length="355" mass="37282">MKTSLILAASGALMASASPVLQDRRLHITTKVVEEWVTVTVTAGDVPFATANAFHQHGPGRPMYTAPARPQKPSTTAVQPTSQAPAPVPTPSSSSIVVVAPPPAPETTSSTDIIVPVSSSTKQPEPTTAPAVVAAPPAATSTKQPEPTTAPVVVAAPPAATSTKQEPATTKVDSPAAPSASDYASTLLYHHNIHRSNHSAGALEWGDSYAQYAQQAAAPCKFQHDLTPGGGGYGQNIAMWGSTNQQTVQDVGAAKAGAQATTNMWYNGELSLWPASDYGKENPDMTKFEDWGHFSQLVWKESKQLGCHTQFCPQGTMSQQMDVWYTVCNYYPAGNMGGGYGKNVAPPLSQARVVA</sequence>
<organism evidence="4 5">
    <name type="scientific">Sordaria macrospora</name>
    <dbReference type="NCBI Taxonomy" id="5147"/>
    <lineage>
        <taxon>Eukaryota</taxon>
        <taxon>Fungi</taxon>
        <taxon>Dikarya</taxon>
        <taxon>Ascomycota</taxon>
        <taxon>Pezizomycotina</taxon>
        <taxon>Sordariomycetes</taxon>
        <taxon>Sordariomycetidae</taxon>
        <taxon>Sordariales</taxon>
        <taxon>Sordariaceae</taxon>
        <taxon>Sordaria</taxon>
    </lineage>
</organism>
<protein>
    <recommendedName>
        <fullName evidence="3">SCP domain-containing protein</fullName>
    </recommendedName>
</protein>
<feature type="region of interest" description="Disordered" evidence="1">
    <location>
        <begin position="117"/>
        <end position="179"/>
    </location>
</feature>
<keyword evidence="2" id="KW-0732">Signal</keyword>
<dbReference type="GO" id="GO:0005576">
    <property type="term" value="C:extracellular region"/>
    <property type="evidence" value="ECO:0007669"/>
    <property type="project" value="InterPro"/>
</dbReference>
<dbReference type="VEuPathDB" id="FungiDB:SMAC_05998"/>
<dbReference type="PANTHER" id="PTHR10334">
    <property type="entry name" value="CYSTEINE-RICH SECRETORY PROTEIN-RELATED"/>
    <property type="match status" value="1"/>
</dbReference>
<dbReference type="SUPFAM" id="SSF55797">
    <property type="entry name" value="PR-1-like"/>
    <property type="match status" value="1"/>
</dbReference>
<dbReference type="PRINTS" id="PR00837">
    <property type="entry name" value="V5TPXLIKE"/>
</dbReference>
<feature type="compositionally biased region" description="Low complexity" evidence="1">
    <location>
        <begin position="75"/>
        <end position="96"/>
    </location>
</feature>
<dbReference type="InterPro" id="IPR035940">
    <property type="entry name" value="CAP_sf"/>
</dbReference>
<dbReference type="EMBL" id="NMPR01000251">
    <property type="protein sequence ID" value="KAA8624171.1"/>
    <property type="molecule type" value="Genomic_DNA"/>
</dbReference>
<feature type="chain" id="PRO_5035814293" description="SCP domain-containing protein" evidence="2">
    <location>
        <begin position="18"/>
        <end position="355"/>
    </location>
</feature>
<feature type="domain" description="SCP" evidence="3">
    <location>
        <begin position="182"/>
        <end position="338"/>
    </location>
</feature>
<reference evidence="4 5" key="1">
    <citation type="submission" date="2017-07" db="EMBL/GenBank/DDBJ databases">
        <title>Genome sequence of the Sordaria macrospora wild type strain R19027.</title>
        <authorList>
            <person name="Nowrousian M."/>
            <person name="Teichert I."/>
            <person name="Kueck U."/>
        </authorList>
    </citation>
    <scope>NUCLEOTIDE SEQUENCE [LARGE SCALE GENOMIC DNA]</scope>
    <source>
        <strain evidence="4 5">R19027</strain>
        <tissue evidence="4">Mycelium</tissue>
    </source>
</reference>
<name>A0A8S8ZAJ6_SORMA</name>
<evidence type="ECO:0000313" key="4">
    <source>
        <dbReference type="EMBL" id="KAA8624171.1"/>
    </source>
</evidence>
<feature type="compositionally biased region" description="Polar residues" evidence="1">
    <location>
        <begin position="162"/>
        <end position="172"/>
    </location>
</feature>
<feature type="region of interest" description="Disordered" evidence="1">
    <location>
        <begin position="54"/>
        <end position="96"/>
    </location>
</feature>
<dbReference type="InterPro" id="IPR014044">
    <property type="entry name" value="CAP_dom"/>
</dbReference>
<gene>
    <name evidence="4" type="ORF">SMACR_05998</name>
</gene>
<dbReference type="Proteomes" id="UP000433876">
    <property type="component" value="Unassembled WGS sequence"/>
</dbReference>
<evidence type="ECO:0000256" key="1">
    <source>
        <dbReference type="SAM" id="MobiDB-lite"/>
    </source>
</evidence>
<feature type="compositionally biased region" description="Low complexity" evidence="1">
    <location>
        <begin position="126"/>
        <end position="140"/>
    </location>
</feature>
<dbReference type="OMA" id="NHNVHRS"/>
<dbReference type="AlphaFoldDB" id="A0A8S8ZAJ6"/>
<dbReference type="FunFam" id="3.40.33.10:FF:000018">
    <property type="entry name" value="SCP-like extracellular protein, putative"/>
    <property type="match status" value="1"/>
</dbReference>
<dbReference type="Gene3D" id="3.40.33.10">
    <property type="entry name" value="CAP"/>
    <property type="match status" value="1"/>
</dbReference>
<dbReference type="SMART" id="SM00198">
    <property type="entry name" value="SCP"/>
    <property type="match status" value="1"/>
</dbReference>
<evidence type="ECO:0000259" key="3">
    <source>
        <dbReference type="SMART" id="SM00198"/>
    </source>
</evidence>